<dbReference type="InterPro" id="IPR011050">
    <property type="entry name" value="Pectin_lyase_fold/virulence"/>
</dbReference>
<dbReference type="Gene3D" id="2.160.20.10">
    <property type="entry name" value="Single-stranded right-handed beta-helix, Pectin lyase-like"/>
    <property type="match status" value="2"/>
</dbReference>
<gene>
    <name evidence="3" type="ORF">SAMN05421664_2379</name>
</gene>
<dbReference type="InterPro" id="IPR006626">
    <property type="entry name" value="PbH1"/>
</dbReference>
<dbReference type="AlphaFoldDB" id="A0A1H1DA87"/>
<dbReference type="InterPro" id="IPR012334">
    <property type="entry name" value="Pectin_lyas_fold"/>
</dbReference>
<proteinExistence type="predicted"/>
<reference evidence="4" key="1">
    <citation type="submission" date="2016-10" db="EMBL/GenBank/DDBJ databases">
        <authorList>
            <person name="Varghese N."/>
            <person name="Submissions S."/>
        </authorList>
    </citation>
    <scope>NUCLEOTIDE SEQUENCE [LARGE SCALE GENOMIC DNA]</scope>
    <source>
        <strain evidence="4">DSM 17072</strain>
    </source>
</reference>
<dbReference type="EMBL" id="FNKL01000003">
    <property type="protein sequence ID" value="SDQ73461.1"/>
    <property type="molecule type" value="Genomic_DNA"/>
</dbReference>
<evidence type="ECO:0000313" key="4">
    <source>
        <dbReference type="Proteomes" id="UP000199627"/>
    </source>
</evidence>
<dbReference type="InterPro" id="IPR039448">
    <property type="entry name" value="Beta_helix"/>
</dbReference>
<name>A0A1H1DA87_9FLAO</name>
<feature type="chain" id="PRO_5011438883" evidence="1">
    <location>
        <begin position="17"/>
        <end position="479"/>
    </location>
</feature>
<sequence>MKISFLFILISGIAFAQLQDTVTVIVTKKTANNDTKIFQDALNRKEGKALKILVKKGLYNVDSNLSTSRAHTSIVFEKGAVIYFSSNTNSGFAVLHDNFSLYQAYIKGNGISAKDFYTGYGVLLNGVTGCVIKKSTFENISGNNILFYPKSTVIGCSNNKIIENTFIKPVFDLGNNGDESAIMLGYSGEGYKHNNNIIKDNVIDCNYTLKIGLGMISHGKNNLFENNKISNCRNYGIILYESKDKDSTLSDNILRLNTIHNIGEVSPKKTVKGMGIYLMKSSKSKVIENKIYNTLINSDKSETLGAGAISVSVSPNTLVDGNLIDGSYMYGIVSDYSFGSDFTNNTVKNVRRSGAYFINMSDVTISNNRFENIGEVVLKGYFENTSLEYIKNQMKTDTYKNRDTGNGFKINNNRFYTDKDILYFVGTDPDSQSRYSGNKVKNNIVENNFIYGNPKTQENLIFFRKEAQGTNIIKNNQSR</sequence>
<evidence type="ECO:0000256" key="1">
    <source>
        <dbReference type="SAM" id="SignalP"/>
    </source>
</evidence>
<evidence type="ECO:0000313" key="3">
    <source>
        <dbReference type="EMBL" id="SDQ73461.1"/>
    </source>
</evidence>
<dbReference type="STRING" id="311333.SAMN05421664_2379"/>
<protein>
    <submittedName>
        <fullName evidence="3">Parallel beta-helix repeat (Two copies)</fullName>
    </submittedName>
</protein>
<keyword evidence="4" id="KW-1185">Reference proteome</keyword>
<feature type="domain" description="Right handed beta helix" evidence="2">
    <location>
        <begin position="120"/>
        <end position="293"/>
    </location>
</feature>
<evidence type="ECO:0000259" key="2">
    <source>
        <dbReference type="Pfam" id="PF13229"/>
    </source>
</evidence>
<dbReference type="Pfam" id="PF13229">
    <property type="entry name" value="Beta_helix"/>
    <property type="match status" value="1"/>
</dbReference>
<accession>A0A1H1DA87</accession>
<dbReference type="SUPFAM" id="SSF51126">
    <property type="entry name" value="Pectin lyase-like"/>
    <property type="match status" value="1"/>
</dbReference>
<organism evidence="3 4">
    <name type="scientific">Chryseobacterium soldanellicola</name>
    <dbReference type="NCBI Taxonomy" id="311333"/>
    <lineage>
        <taxon>Bacteria</taxon>
        <taxon>Pseudomonadati</taxon>
        <taxon>Bacteroidota</taxon>
        <taxon>Flavobacteriia</taxon>
        <taxon>Flavobacteriales</taxon>
        <taxon>Weeksellaceae</taxon>
        <taxon>Chryseobacterium group</taxon>
        <taxon>Chryseobacterium</taxon>
    </lineage>
</organism>
<feature type="signal peptide" evidence="1">
    <location>
        <begin position="1"/>
        <end position="16"/>
    </location>
</feature>
<dbReference type="SMART" id="SM00710">
    <property type="entry name" value="PbH1"/>
    <property type="match status" value="8"/>
</dbReference>
<keyword evidence="1" id="KW-0732">Signal</keyword>
<dbReference type="Proteomes" id="UP000199627">
    <property type="component" value="Unassembled WGS sequence"/>
</dbReference>